<evidence type="ECO:0000313" key="1">
    <source>
        <dbReference type="EnsemblMetazoa" id="XP_026297763"/>
    </source>
</evidence>
<dbReference type="GeneID" id="107964732"/>
<dbReference type="RefSeq" id="XP_026297763.1">
    <property type="nucleotide sequence ID" value="XM_026441978.1"/>
</dbReference>
<gene>
    <name evidence="3" type="primary">LOC107964732</name>
</gene>
<accession>A0A8B8H2G0</accession>
<dbReference type="OrthoDB" id="8185860at2759"/>
<evidence type="ECO:0000313" key="2">
    <source>
        <dbReference type="Proteomes" id="UP000005203"/>
    </source>
</evidence>
<sequence>MYDMSMNISRSVYDSIWYEQRLDLQKALLTVLAFQKPIAVSINVLLPELTIRYYCSYVSNALSIFAALRTVVE</sequence>
<organism evidence="1">
    <name type="scientific">Apis mellifera</name>
    <name type="common">Honeybee</name>
    <dbReference type="NCBI Taxonomy" id="7460"/>
    <lineage>
        <taxon>Eukaryota</taxon>
        <taxon>Metazoa</taxon>
        <taxon>Ecdysozoa</taxon>
        <taxon>Arthropoda</taxon>
        <taxon>Hexapoda</taxon>
        <taxon>Insecta</taxon>
        <taxon>Pterygota</taxon>
        <taxon>Neoptera</taxon>
        <taxon>Endopterygota</taxon>
        <taxon>Hymenoptera</taxon>
        <taxon>Apocrita</taxon>
        <taxon>Aculeata</taxon>
        <taxon>Apoidea</taxon>
        <taxon>Anthophila</taxon>
        <taxon>Apidae</taxon>
        <taxon>Apis</taxon>
    </lineage>
</organism>
<dbReference type="KEGG" id="ame:107964732"/>
<dbReference type="AlphaFoldDB" id="A0A7M7MLF7"/>
<proteinExistence type="predicted"/>
<protein>
    <submittedName>
        <fullName evidence="3">Uncharacterized protein LOC107964732</fullName>
    </submittedName>
</protein>
<evidence type="ECO:0000313" key="3">
    <source>
        <dbReference type="RefSeq" id="XP_026297763.1"/>
    </source>
</evidence>
<dbReference type="EnsemblMetazoa" id="XM_026441978">
    <property type="protein sequence ID" value="XP_026297763"/>
    <property type="gene ID" value="LOC107964732"/>
</dbReference>
<dbReference type="Proteomes" id="UP000005203">
    <property type="component" value="Linkage group LG7"/>
</dbReference>
<accession>A0A7M7MLF7</accession>
<reference evidence="3" key="2">
    <citation type="submission" date="2025-04" db="UniProtKB">
        <authorList>
            <consortium name="RefSeq"/>
        </authorList>
    </citation>
    <scope>IDENTIFICATION</scope>
    <source>
        <strain evidence="3">DH4</strain>
        <tissue evidence="3">Whole body</tissue>
    </source>
</reference>
<name>A0A7M7MLF7_APIME</name>
<reference evidence="1" key="1">
    <citation type="submission" date="2021-01" db="UniProtKB">
        <authorList>
            <consortium name="EnsemblMetazoa"/>
        </authorList>
    </citation>
    <scope>IDENTIFICATION</scope>
    <source>
        <strain evidence="1">DH4</strain>
    </source>
</reference>
<keyword evidence="2" id="KW-1185">Reference proteome</keyword>